<sequence length="171" mass="18989">MVTTPMPAAFRKRSALYAKNIHNRGHVKKSLNPKVEERLEAERLRKKGLKNGQPILGPNGRKVVIALLVITFGSMIYQMLAPLFALSWSSDAGKAAKSEAQLTKEQQAKAAEAILQAMNKRATEKYMRTAKDYKPPVPEPAVAQKENSDDDDDEFIEMVSIPEDATVEPLI</sequence>
<keyword evidence="2" id="KW-0812">Transmembrane</keyword>
<dbReference type="OrthoDB" id="5591801at2759"/>
<keyword evidence="2" id="KW-1133">Transmembrane helix</keyword>
<evidence type="ECO:0000256" key="2">
    <source>
        <dbReference type="SAM" id="Phobius"/>
    </source>
</evidence>
<protein>
    <submittedName>
        <fullName evidence="3">Uncharacterized protein</fullName>
    </submittedName>
</protein>
<comment type="caution">
    <text evidence="3">The sequence shown here is derived from an EMBL/GenBank/DDBJ whole genome shotgun (WGS) entry which is preliminary data.</text>
</comment>
<keyword evidence="2" id="KW-0472">Membrane</keyword>
<keyword evidence="4" id="KW-1185">Reference proteome</keyword>
<evidence type="ECO:0000256" key="1">
    <source>
        <dbReference type="SAM" id="MobiDB-lite"/>
    </source>
</evidence>
<evidence type="ECO:0000313" key="4">
    <source>
        <dbReference type="Proteomes" id="UP001139887"/>
    </source>
</evidence>
<organism evidence="3 4">
    <name type="scientific">Coemansia brasiliensis</name>
    <dbReference type="NCBI Taxonomy" id="2650707"/>
    <lineage>
        <taxon>Eukaryota</taxon>
        <taxon>Fungi</taxon>
        <taxon>Fungi incertae sedis</taxon>
        <taxon>Zoopagomycota</taxon>
        <taxon>Kickxellomycotina</taxon>
        <taxon>Kickxellomycetes</taxon>
        <taxon>Kickxellales</taxon>
        <taxon>Kickxellaceae</taxon>
        <taxon>Coemansia</taxon>
    </lineage>
</organism>
<dbReference type="AlphaFoldDB" id="A0A9W8I7R9"/>
<dbReference type="EMBL" id="JANBUW010000072">
    <property type="protein sequence ID" value="KAJ2849539.1"/>
    <property type="molecule type" value="Genomic_DNA"/>
</dbReference>
<proteinExistence type="predicted"/>
<gene>
    <name evidence="3" type="ORF">IWW36_002545</name>
</gene>
<reference evidence="3" key="1">
    <citation type="submission" date="2022-07" db="EMBL/GenBank/DDBJ databases">
        <title>Phylogenomic reconstructions and comparative analyses of Kickxellomycotina fungi.</title>
        <authorList>
            <person name="Reynolds N.K."/>
            <person name="Stajich J.E."/>
            <person name="Barry K."/>
            <person name="Grigoriev I.V."/>
            <person name="Crous P."/>
            <person name="Smith M.E."/>
        </authorList>
    </citation>
    <scope>NUCLEOTIDE SEQUENCE</scope>
    <source>
        <strain evidence="3">NRRL 1566</strain>
    </source>
</reference>
<evidence type="ECO:0000313" key="3">
    <source>
        <dbReference type="EMBL" id="KAJ2849539.1"/>
    </source>
</evidence>
<feature type="transmembrane region" description="Helical" evidence="2">
    <location>
        <begin position="63"/>
        <end position="88"/>
    </location>
</feature>
<name>A0A9W8I7R9_9FUNG</name>
<accession>A0A9W8I7R9</accession>
<dbReference type="Proteomes" id="UP001139887">
    <property type="component" value="Unassembled WGS sequence"/>
</dbReference>
<feature type="region of interest" description="Disordered" evidence="1">
    <location>
        <begin position="130"/>
        <end position="153"/>
    </location>
</feature>